<keyword evidence="3" id="KW-1185">Reference proteome</keyword>
<feature type="compositionally biased region" description="Low complexity" evidence="1">
    <location>
        <begin position="69"/>
        <end position="101"/>
    </location>
</feature>
<dbReference type="EMBL" id="JACHJO010000001">
    <property type="protein sequence ID" value="MBB6118443.1"/>
    <property type="molecule type" value="Genomic_DNA"/>
</dbReference>
<protein>
    <submittedName>
        <fullName evidence="2">Uncharacterized protein</fullName>
    </submittedName>
</protein>
<evidence type="ECO:0000313" key="2">
    <source>
        <dbReference type="EMBL" id="MBB6118443.1"/>
    </source>
</evidence>
<proteinExistence type="predicted"/>
<dbReference type="AlphaFoldDB" id="A0A841IIF9"/>
<evidence type="ECO:0000313" key="3">
    <source>
        <dbReference type="Proteomes" id="UP000536604"/>
    </source>
</evidence>
<evidence type="ECO:0000256" key="1">
    <source>
        <dbReference type="SAM" id="MobiDB-lite"/>
    </source>
</evidence>
<feature type="region of interest" description="Disordered" evidence="1">
    <location>
        <begin position="49"/>
        <end position="108"/>
    </location>
</feature>
<reference evidence="2 3" key="1">
    <citation type="submission" date="2020-08" db="EMBL/GenBank/DDBJ databases">
        <title>Genomic Encyclopedia of Type Strains, Phase III (KMG-III): the genomes of soil and plant-associated and newly described type strains.</title>
        <authorList>
            <person name="Whitman W."/>
        </authorList>
    </citation>
    <scope>NUCLEOTIDE SEQUENCE [LARGE SCALE GENOMIC DNA]</scope>
    <source>
        <strain evidence="2 3">CECT 8712</strain>
    </source>
</reference>
<dbReference type="Proteomes" id="UP000536604">
    <property type="component" value="Unassembled WGS sequence"/>
</dbReference>
<gene>
    <name evidence="2" type="ORF">FHS13_000371</name>
</gene>
<name>A0A841IIF9_9ACTN</name>
<comment type="caution">
    <text evidence="2">The sequence shown here is derived from an EMBL/GenBank/DDBJ whole genome shotgun (WGS) entry which is preliminary data.</text>
</comment>
<sequence length="108" mass="11658">MRIIMDRDSVAMADDVAPHLQVREIPNNTRVSEVVLRMVESYLPHVAGSVARPSRSGTAPSCGAARTGRSPVSRTPAASASAVRSRRSLWAAAPRRASPSPTQSWRPR</sequence>
<accession>A0A841IIF9</accession>
<organism evidence="2 3">
    <name type="scientific">Nocardiopsis algeriensis</name>
    <dbReference type="NCBI Taxonomy" id="1478215"/>
    <lineage>
        <taxon>Bacteria</taxon>
        <taxon>Bacillati</taxon>
        <taxon>Actinomycetota</taxon>
        <taxon>Actinomycetes</taxon>
        <taxon>Streptosporangiales</taxon>
        <taxon>Nocardiopsidaceae</taxon>
        <taxon>Nocardiopsis</taxon>
    </lineage>
</organism>